<sequence length="631" mass="68248">MIVTHAYSHSHHHSHSHNSVGKTSRKASGKEKVISPKSNKSSNSGDSAPDNHGNANTDAKSSKSAKSSGTNTNTNTTNQTTVEKRLGSMKLNLTSLVNESKPKEYQFLLENCKVNAIAKMTIFIKHLGGNGGIGVCGSKMMGEDQQQLQNLYNIPEQTSNQIYHGIRETITRDRSVSPGALSSSSTTTSTNNGIGGFPLQKSHSLRSRLTKRTNNAGVKSNSNASNLSLTLSIPPSQNNYHTNNMPISPASGSSMASMVNAEGSWNKLRGSRSRKNSMSSYNSSISNSNSSLTKSITAGGVGGGAGGYNQQHYPNTSAIPTPTTPSFNSKPQQHQQSQNTLTIPSVYNRPHLHSIPIPHDAPNVPLPYPSHTSRQHTHQTQPTPHAACTHLSLAAANIPRSPSPSATPTPNTSSGGAGGGGQQPTTTILGKTFRFSCDIANIKYEEFTPRECIEDITLYKGQGWKRDELGHLMIDLLKETLEDLREKKFDGSGGAGDGKAPAELYFDDDDDGDDDGRGGRGHGGNGRGLRGVRGRGGGCHYDDSFEFRDGSHAFHEGQQLQQQQSQQQGAVCDERGFGNGDRDAYWTSSRKTKTNNVDEELLLLEDGLSKRYKPLLECEYRDDLKSWHLQY</sequence>
<gene>
    <name evidence="1" type="ORF">Amon02_000366000</name>
</gene>
<keyword evidence="2" id="KW-1185">Reference proteome</keyword>
<proteinExistence type="predicted"/>
<reference evidence="1" key="1">
    <citation type="submission" date="2023-04" db="EMBL/GenBank/DDBJ databases">
        <title>Ambrosiozyma monospora NBRC 10751.</title>
        <authorList>
            <person name="Ichikawa N."/>
            <person name="Sato H."/>
            <person name="Tonouchi N."/>
        </authorList>
    </citation>
    <scope>NUCLEOTIDE SEQUENCE</scope>
    <source>
        <strain evidence="1">NBRC 10751</strain>
    </source>
</reference>
<name>A0ACB5T2R2_AMBMO</name>
<dbReference type="Proteomes" id="UP001165064">
    <property type="component" value="Unassembled WGS sequence"/>
</dbReference>
<protein>
    <submittedName>
        <fullName evidence="1">Unnamed protein product</fullName>
    </submittedName>
</protein>
<evidence type="ECO:0000313" key="1">
    <source>
        <dbReference type="EMBL" id="GME78888.1"/>
    </source>
</evidence>
<organism evidence="1 2">
    <name type="scientific">Ambrosiozyma monospora</name>
    <name type="common">Yeast</name>
    <name type="synonym">Endomycopsis monosporus</name>
    <dbReference type="NCBI Taxonomy" id="43982"/>
    <lineage>
        <taxon>Eukaryota</taxon>
        <taxon>Fungi</taxon>
        <taxon>Dikarya</taxon>
        <taxon>Ascomycota</taxon>
        <taxon>Saccharomycotina</taxon>
        <taxon>Pichiomycetes</taxon>
        <taxon>Pichiales</taxon>
        <taxon>Pichiaceae</taxon>
        <taxon>Ambrosiozyma</taxon>
    </lineage>
</organism>
<comment type="caution">
    <text evidence="1">The sequence shown here is derived from an EMBL/GenBank/DDBJ whole genome shotgun (WGS) entry which is preliminary data.</text>
</comment>
<dbReference type="EMBL" id="BSXS01002364">
    <property type="protein sequence ID" value="GME78888.1"/>
    <property type="molecule type" value="Genomic_DNA"/>
</dbReference>
<evidence type="ECO:0000313" key="2">
    <source>
        <dbReference type="Proteomes" id="UP001165064"/>
    </source>
</evidence>
<accession>A0ACB5T2R2</accession>